<evidence type="ECO:0000259" key="2">
    <source>
        <dbReference type="Pfam" id="PF01471"/>
    </source>
</evidence>
<dbReference type="NCBIfam" id="TIGR02283">
    <property type="entry name" value="MltB_2"/>
    <property type="match status" value="1"/>
</dbReference>
<dbReference type="KEGG" id="paro:CUV01_10610"/>
<dbReference type="SUPFAM" id="SSF47090">
    <property type="entry name" value="PGBD-like"/>
    <property type="match status" value="1"/>
</dbReference>
<organism evidence="4 5">
    <name type="scientific">Paracoccus tegillarcae</name>
    <dbReference type="NCBI Taxonomy" id="1529068"/>
    <lineage>
        <taxon>Bacteria</taxon>
        <taxon>Pseudomonadati</taxon>
        <taxon>Pseudomonadota</taxon>
        <taxon>Alphaproteobacteria</taxon>
        <taxon>Rhodobacterales</taxon>
        <taxon>Paracoccaceae</taxon>
        <taxon>Paracoccus</taxon>
    </lineage>
</organism>
<dbReference type="PANTHER" id="PTHR30163">
    <property type="entry name" value="MEMBRANE-BOUND LYTIC MUREIN TRANSGLYCOSYLASE B"/>
    <property type="match status" value="1"/>
</dbReference>
<feature type="signal peptide" evidence="1">
    <location>
        <begin position="1"/>
        <end position="22"/>
    </location>
</feature>
<keyword evidence="5" id="KW-1185">Reference proteome</keyword>
<dbReference type="EMBL" id="CP025408">
    <property type="protein sequence ID" value="AUH33779.1"/>
    <property type="molecule type" value="Genomic_DNA"/>
</dbReference>
<dbReference type="RefSeq" id="WP_101460445.1">
    <property type="nucleotide sequence ID" value="NZ_CP025408.1"/>
</dbReference>
<dbReference type="InterPro" id="IPR036366">
    <property type="entry name" value="PGBDSf"/>
</dbReference>
<feature type="domain" description="Transglycosylase SLT" evidence="3">
    <location>
        <begin position="53"/>
        <end position="340"/>
    </location>
</feature>
<proteinExistence type="predicted"/>
<evidence type="ECO:0000313" key="5">
    <source>
        <dbReference type="Proteomes" id="UP000233742"/>
    </source>
</evidence>
<dbReference type="InterPro" id="IPR043426">
    <property type="entry name" value="MltB-like"/>
</dbReference>
<reference evidence="4 5" key="1">
    <citation type="submission" date="2017-12" db="EMBL/GenBank/DDBJ databases">
        <authorList>
            <person name="Hurst M.R.H."/>
        </authorList>
    </citation>
    <scope>NUCLEOTIDE SEQUENCE [LARGE SCALE GENOMIC DNA]</scope>
    <source>
        <strain evidence="4 5">BM15</strain>
    </source>
</reference>
<dbReference type="FunFam" id="1.10.8.350:FF:000001">
    <property type="entry name" value="Lytic murein transglycosylase B"/>
    <property type="match status" value="1"/>
</dbReference>
<dbReference type="InterPro" id="IPR036365">
    <property type="entry name" value="PGBD-like_sf"/>
</dbReference>
<dbReference type="GO" id="GO:0009253">
    <property type="term" value="P:peptidoglycan catabolic process"/>
    <property type="evidence" value="ECO:0007669"/>
    <property type="project" value="TreeGrafter"/>
</dbReference>
<keyword evidence="1" id="KW-0732">Signal</keyword>
<evidence type="ECO:0000256" key="1">
    <source>
        <dbReference type="SAM" id="SignalP"/>
    </source>
</evidence>
<sequence>MKISTLRILLATTLALSVAACGAPLSRSPGSAGAQVTIPQRPAGAPASQAGLQQWVQQFRPVALSQGISPATFDRSMALASYQSDIIALDRRQSEFSRPIWAYIDDAASGNRVSTGRSKASQLGSTLTAIEGRYGVPREIVLAVWGMESNFGGNRGSTRIVPALSTLAYDGRRGQFFGNELIAALRIIQSGDTGPEGLVGSWAGAMGHTQFMPSSYLAHAVDFNGDGRRDIWSNDPTDSLASTAAYLRQAGWRQGMPWGVEVVLPSNFNYALSGKEQQRAGGSWAGMGVRTANGTAMPGWSGSILVPAGSGGPAFLISPNFRAILDYNTSDSYALGVSILCDRIAGRSGVQGSWPRGERTLSNAEKAEIQRLLAARGFYRDEIDGKLGSKSTLAIRAFQQSVGATADGYADAQLLAMLRG</sequence>
<dbReference type="PANTHER" id="PTHR30163:SF8">
    <property type="entry name" value="LYTIC MUREIN TRANSGLYCOSYLASE"/>
    <property type="match status" value="1"/>
</dbReference>
<dbReference type="InterPro" id="IPR011970">
    <property type="entry name" value="MltB_2"/>
</dbReference>
<gene>
    <name evidence="4" type="ORF">CUV01_10610</name>
</gene>
<dbReference type="CDD" id="cd13399">
    <property type="entry name" value="Slt35-like"/>
    <property type="match status" value="1"/>
</dbReference>
<dbReference type="Pfam" id="PF01471">
    <property type="entry name" value="PG_binding_1"/>
    <property type="match status" value="1"/>
</dbReference>
<evidence type="ECO:0000313" key="4">
    <source>
        <dbReference type="EMBL" id="AUH33779.1"/>
    </source>
</evidence>
<dbReference type="GO" id="GO:0008933">
    <property type="term" value="F:peptidoglycan lytic transglycosylase activity"/>
    <property type="evidence" value="ECO:0007669"/>
    <property type="project" value="TreeGrafter"/>
</dbReference>
<accession>A0A2K9EHH3</accession>
<dbReference type="PROSITE" id="PS51257">
    <property type="entry name" value="PROKAR_LIPOPROTEIN"/>
    <property type="match status" value="1"/>
</dbReference>
<protein>
    <submittedName>
        <fullName evidence="4">Lytic murein transglycosylase</fullName>
    </submittedName>
</protein>
<dbReference type="OrthoDB" id="9808544at2"/>
<name>A0A2K9EHH3_9RHOB</name>
<dbReference type="SUPFAM" id="SSF53955">
    <property type="entry name" value="Lysozyme-like"/>
    <property type="match status" value="1"/>
</dbReference>
<dbReference type="Proteomes" id="UP000233742">
    <property type="component" value="Chromosome"/>
</dbReference>
<dbReference type="AlphaFoldDB" id="A0A2K9EHH3"/>
<feature type="domain" description="Peptidoglycan binding-like" evidence="2">
    <location>
        <begin position="367"/>
        <end position="418"/>
    </location>
</feature>
<dbReference type="Pfam" id="PF13406">
    <property type="entry name" value="SLT_2"/>
    <property type="match status" value="1"/>
</dbReference>
<dbReference type="InterPro" id="IPR002477">
    <property type="entry name" value="Peptidoglycan-bd-like"/>
</dbReference>
<dbReference type="Gene3D" id="1.10.101.10">
    <property type="entry name" value="PGBD-like superfamily/PGBD"/>
    <property type="match status" value="1"/>
</dbReference>
<dbReference type="Gene3D" id="1.10.530.10">
    <property type="match status" value="1"/>
</dbReference>
<feature type="chain" id="PRO_5014849710" evidence="1">
    <location>
        <begin position="23"/>
        <end position="420"/>
    </location>
</feature>
<dbReference type="InterPro" id="IPR031304">
    <property type="entry name" value="SLT_2"/>
</dbReference>
<evidence type="ECO:0000259" key="3">
    <source>
        <dbReference type="Pfam" id="PF13406"/>
    </source>
</evidence>
<dbReference type="InterPro" id="IPR023346">
    <property type="entry name" value="Lysozyme-like_dom_sf"/>
</dbReference>
<dbReference type="Gene3D" id="1.10.8.350">
    <property type="entry name" value="Bacterial muramidase"/>
    <property type="match status" value="1"/>
</dbReference>